<dbReference type="AlphaFoldDB" id="A0A8S1ULW4"/>
<dbReference type="OrthoDB" id="304653at2759"/>
<dbReference type="Proteomes" id="UP000683925">
    <property type="component" value="Unassembled WGS sequence"/>
</dbReference>
<keyword evidence="1" id="KW-0732">Signal</keyword>
<evidence type="ECO:0000256" key="1">
    <source>
        <dbReference type="SAM" id="SignalP"/>
    </source>
</evidence>
<reference evidence="2" key="1">
    <citation type="submission" date="2021-01" db="EMBL/GenBank/DDBJ databases">
        <authorList>
            <consortium name="Genoscope - CEA"/>
            <person name="William W."/>
        </authorList>
    </citation>
    <scope>NUCLEOTIDE SEQUENCE</scope>
</reference>
<accession>A0A8S1ULW4</accession>
<name>A0A8S1ULW4_PAROT</name>
<proteinExistence type="predicted"/>
<organism evidence="2 3">
    <name type="scientific">Paramecium octaurelia</name>
    <dbReference type="NCBI Taxonomy" id="43137"/>
    <lineage>
        <taxon>Eukaryota</taxon>
        <taxon>Sar</taxon>
        <taxon>Alveolata</taxon>
        <taxon>Ciliophora</taxon>
        <taxon>Intramacronucleata</taxon>
        <taxon>Oligohymenophorea</taxon>
        <taxon>Peniculida</taxon>
        <taxon>Parameciidae</taxon>
        <taxon>Paramecium</taxon>
    </lineage>
</organism>
<evidence type="ECO:0000313" key="3">
    <source>
        <dbReference type="Proteomes" id="UP000683925"/>
    </source>
</evidence>
<dbReference type="EMBL" id="CAJJDP010000046">
    <property type="protein sequence ID" value="CAD8165083.1"/>
    <property type="molecule type" value="Genomic_DNA"/>
</dbReference>
<protein>
    <submittedName>
        <fullName evidence="2">Uncharacterized protein</fullName>
    </submittedName>
</protein>
<feature type="chain" id="PRO_5035744954" evidence="1">
    <location>
        <begin position="19"/>
        <end position="75"/>
    </location>
</feature>
<feature type="signal peptide" evidence="1">
    <location>
        <begin position="1"/>
        <end position="18"/>
    </location>
</feature>
<comment type="caution">
    <text evidence="2">The sequence shown here is derived from an EMBL/GenBank/DDBJ whole genome shotgun (WGS) entry which is preliminary data.</text>
</comment>
<gene>
    <name evidence="2" type="ORF">POCTA_138.1.T0460107</name>
</gene>
<keyword evidence="3" id="KW-1185">Reference proteome</keyword>
<evidence type="ECO:0000313" key="2">
    <source>
        <dbReference type="EMBL" id="CAD8165083.1"/>
    </source>
</evidence>
<sequence length="75" mass="8018">MKAFLLICLLATSMLVKAVDTPQDQIPSVETDSPSFLHVQQVCPYCCNGTCCSSISSCNRGVCNNIVAPYTCVQG</sequence>